<dbReference type="Proteomes" id="UP000294702">
    <property type="component" value="Unassembled WGS sequence"/>
</dbReference>
<dbReference type="CDD" id="cd09020">
    <property type="entry name" value="D-hex-6-P-epi_like"/>
    <property type="match status" value="1"/>
</dbReference>
<evidence type="ECO:0000256" key="5">
    <source>
        <dbReference type="PIRSR" id="PIRSR016020-1"/>
    </source>
</evidence>
<evidence type="ECO:0000256" key="4">
    <source>
        <dbReference type="PIRNR" id="PIRNR016020"/>
    </source>
</evidence>
<dbReference type="EMBL" id="SMFT01000001">
    <property type="protein sequence ID" value="TCK01947.1"/>
    <property type="molecule type" value="Genomic_DNA"/>
</dbReference>
<dbReference type="InterPro" id="IPR008183">
    <property type="entry name" value="Aldose_1/G6P_1-epimerase"/>
</dbReference>
<gene>
    <name evidence="6" type="ORF">EV694_0593</name>
</gene>
<dbReference type="EC" id="5.1.3.15" evidence="4"/>
<keyword evidence="3 4" id="KW-0413">Isomerase</keyword>
<accession>A0A4R1G1H7</accession>
<evidence type="ECO:0000313" key="6">
    <source>
        <dbReference type="EMBL" id="TCK01947.1"/>
    </source>
</evidence>
<comment type="catalytic activity">
    <reaction evidence="1">
        <text>alpha-D-glucose 6-phosphate = beta-D-glucose 6-phosphate</text>
        <dbReference type="Rhea" id="RHEA:16249"/>
        <dbReference type="ChEBI" id="CHEBI:58225"/>
        <dbReference type="ChEBI" id="CHEBI:58247"/>
        <dbReference type="EC" id="5.1.3.15"/>
    </reaction>
</comment>
<reference evidence="6 7" key="1">
    <citation type="submission" date="2019-03" db="EMBL/GenBank/DDBJ databases">
        <title>Genomic Encyclopedia of Type Strains, Phase IV (KMG-IV): sequencing the most valuable type-strain genomes for metagenomic binning, comparative biology and taxonomic classification.</title>
        <authorList>
            <person name="Goeker M."/>
        </authorList>
    </citation>
    <scope>NUCLEOTIDE SEQUENCE [LARGE SCALE GENOMIC DNA]</scope>
    <source>
        <strain evidence="6 7">DSM 15534</strain>
    </source>
</reference>
<dbReference type="GO" id="GO:0030246">
    <property type="term" value="F:carbohydrate binding"/>
    <property type="evidence" value="ECO:0007669"/>
    <property type="project" value="UniProtKB-UniRule"/>
</dbReference>
<dbReference type="OrthoDB" id="9790727at2"/>
<feature type="active site" evidence="5">
    <location>
        <position position="251"/>
    </location>
</feature>
<dbReference type="InterPro" id="IPR011013">
    <property type="entry name" value="Gal_mutarotase_sf_dom"/>
</dbReference>
<organism evidence="6 7">
    <name type="scientific">Volucribacter psittacicida</name>
    <dbReference type="NCBI Taxonomy" id="203482"/>
    <lineage>
        <taxon>Bacteria</taxon>
        <taxon>Pseudomonadati</taxon>
        <taxon>Pseudomonadota</taxon>
        <taxon>Gammaproteobacteria</taxon>
        <taxon>Pasteurellales</taxon>
        <taxon>Pasteurellaceae</taxon>
        <taxon>Volucribacter</taxon>
    </lineage>
</organism>
<name>A0A4R1G1H7_9PAST</name>
<dbReference type="AlphaFoldDB" id="A0A4R1G1H7"/>
<dbReference type="InterPro" id="IPR014718">
    <property type="entry name" value="GH-type_carb-bd"/>
</dbReference>
<proteinExistence type="inferred from homology"/>
<feature type="active site" evidence="5">
    <location>
        <position position="152"/>
    </location>
</feature>
<dbReference type="RefSeq" id="WP_132688960.1">
    <property type="nucleotide sequence ID" value="NZ_SMFT01000001.1"/>
</dbReference>
<dbReference type="PIRSF" id="PIRSF016020">
    <property type="entry name" value="PHexose_mutarotase"/>
    <property type="match status" value="1"/>
</dbReference>
<keyword evidence="7" id="KW-1185">Reference proteome</keyword>
<comment type="caution">
    <text evidence="6">The sequence shown here is derived from an EMBL/GenBank/DDBJ whole genome shotgun (WGS) entry which is preliminary data.</text>
</comment>
<dbReference type="GO" id="GO:0047938">
    <property type="term" value="F:glucose-6-phosphate 1-epimerase activity"/>
    <property type="evidence" value="ECO:0007669"/>
    <property type="project" value="UniProtKB-UniRule"/>
</dbReference>
<dbReference type="GO" id="GO:0005975">
    <property type="term" value="P:carbohydrate metabolic process"/>
    <property type="evidence" value="ECO:0007669"/>
    <property type="project" value="InterPro"/>
</dbReference>
<dbReference type="Gene3D" id="2.70.98.10">
    <property type="match status" value="1"/>
</dbReference>
<evidence type="ECO:0000256" key="2">
    <source>
        <dbReference type="ARBA" id="ARBA00005866"/>
    </source>
</evidence>
<comment type="similarity">
    <text evidence="2 4">Belongs to the glucose-6-phosphate 1-epimerase family.</text>
</comment>
<dbReference type="PANTHER" id="PTHR11122">
    <property type="entry name" value="APOSPORY-ASSOCIATED PROTEIN C-RELATED"/>
    <property type="match status" value="1"/>
</dbReference>
<dbReference type="PANTHER" id="PTHR11122:SF13">
    <property type="entry name" value="GLUCOSE-6-PHOSPHATE 1-EPIMERASE"/>
    <property type="match status" value="1"/>
</dbReference>
<protein>
    <recommendedName>
        <fullName evidence="4">Putative glucose-6-phosphate 1-epimerase</fullName>
        <ecNumber evidence="4">5.1.3.15</ecNumber>
    </recommendedName>
</protein>
<dbReference type="SUPFAM" id="SSF74650">
    <property type="entry name" value="Galactose mutarotase-like"/>
    <property type="match status" value="1"/>
</dbReference>
<dbReference type="InterPro" id="IPR025532">
    <property type="entry name" value="G6P_1-epimerase"/>
</dbReference>
<evidence type="ECO:0000313" key="7">
    <source>
        <dbReference type="Proteomes" id="UP000294702"/>
    </source>
</evidence>
<dbReference type="Pfam" id="PF01263">
    <property type="entry name" value="Aldose_epim"/>
    <property type="match status" value="1"/>
</dbReference>
<evidence type="ECO:0000256" key="3">
    <source>
        <dbReference type="ARBA" id="ARBA00023235"/>
    </source>
</evidence>
<sequence>MLNSPFSLIATLSPELQLIQINQIQLLKLSHSVGTALIALQGAQLLQWQPKHAKQPVLWLSDIEPYQQGKAIRGGIPLCFPWFNNNGTPAHGFARISLWQLKQYDIHKDKVRLVFQLFLEQQLQAEIQFTFSEKCNIEFTNHAQDNAQLALHSYFQVSHIQQTQIYGLGNTCFNSLTQQQEKVASPRQIEQNVDCIYPTQAHCHNAIQDQGWQRTIQLEHHYASDMVLWNPWHKPTSAMTEQAYQSMLCLETARIHQPLAIGESVRLSIGVENY</sequence>
<evidence type="ECO:0000256" key="1">
    <source>
        <dbReference type="ARBA" id="ARBA00001096"/>
    </source>
</evidence>